<evidence type="ECO:0000313" key="1">
    <source>
        <dbReference type="EMBL" id="SVC33614.1"/>
    </source>
</evidence>
<proteinExistence type="predicted"/>
<organism evidence="1">
    <name type="scientific">marine metagenome</name>
    <dbReference type="NCBI Taxonomy" id="408172"/>
    <lineage>
        <taxon>unclassified sequences</taxon>
        <taxon>metagenomes</taxon>
        <taxon>ecological metagenomes</taxon>
    </lineage>
</organism>
<protein>
    <submittedName>
        <fullName evidence="1">Uncharacterized protein</fullName>
    </submittedName>
</protein>
<sequence length="61" mass="7086">MSRTYSDIDEYVRTCRLEDYWARKLEAGGATINMEGDPTDIDWGDPPIDAEATIYKMRHNM</sequence>
<dbReference type="EMBL" id="UINC01085764">
    <property type="protein sequence ID" value="SVC33614.1"/>
    <property type="molecule type" value="Genomic_DNA"/>
</dbReference>
<dbReference type="AlphaFoldDB" id="A0A382L9P3"/>
<name>A0A382L9P3_9ZZZZ</name>
<reference evidence="1" key="1">
    <citation type="submission" date="2018-05" db="EMBL/GenBank/DDBJ databases">
        <authorList>
            <person name="Lanie J.A."/>
            <person name="Ng W.-L."/>
            <person name="Kazmierczak K.M."/>
            <person name="Andrzejewski T.M."/>
            <person name="Davidsen T.M."/>
            <person name="Wayne K.J."/>
            <person name="Tettelin H."/>
            <person name="Glass J.I."/>
            <person name="Rusch D."/>
            <person name="Podicherti R."/>
            <person name="Tsui H.-C.T."/>
            <person name="Winkler M.E."/>
        </authorList>
    </citation>
    <scope>NUCLEOTIDE SEQUENCE</scope>
</reference>
<gene>
    <name evidence="1" type="ORF">METZ01_LOCUS286468</name>
</gene>
<accession>A0A382L9P3</accession>